<evidence type="ECO:0000313" key="2">
    <source>
        <dbReference type="EMBL" id="OXT00634.1"/>
    </source>
</evidence>
<sequence length="160" mass="17003">MFRFLRPATAVLLALALTPAVAGNTLAAEASSSTQTVASATTGEPEGPALTLELNELRRDDGACRITFVAHNGLPSNLSALAYEMVLFGTDGGIERMTKFDFGPMPQGRTIVRRFNMPELDCAAVSRILINGVTRCQGAEPRTCEQALTTANRTGIVFGL</sequence>
<proteinExistence type="predicted"/>
<dbReference type="Proteomes" id="UP000215405">
    <property type="component" value="Unassembled WGS sequence"/>
</dbReference>
<evidence type="ECO:0000256" key="1">
    <source>
        <dbReference type="SAM" id="SignalP"/>
    </source>
</evidence>
<feature type="chain" id="PRO_5012375812" description="Tat pathway signal protein" evidence="1">
    <location>
        <begin position="23"/>
        <end position="160"/>
    </location>
</feature>
<gene>
    <name evidence="2" type="ORF">B7H23_11070</name>
</gene>
<keyword evidence="3" id="KW-1185">Reference proteome</keyword>
<protein>
    <recommendedName>
        <fullName evidence="4">Tat pathway signal protein</fullName>
    </recommendedName>
</protein>
<dbReference type="RefSeq" id="WP_094077459.1">
    <property type="nucleotide sequence ID" value="NZ_NBYO01000002.1"/>
</dbReference>
<evidence type="ECO:0000313" key="3">
    <source>
        <dbReference type="Proteomes" id="UP000215405"/>
    </source>
</evidence>
<comment type="caution">
    <text evidence="2">The sequence shown here is derived from an EMBL/GenBank/DDBJ whole genome shotgun (WGS) entry which is preliminary data.</text>
</comment>
<accession>A0A231UXM4</accession>
<dbReference type="EMBL" id="NBYO01000002">
    <property type="protein sequence ID" value="OXT00634.1"/>
    <property type="molecule type" value="Genomic_DNA"/>
</dbReference>
<dbReference type="AlphaFoldDB" id="A0A231UXM4"/>
<organism evidence="2 3">
    <name type="scientific">Notoacmeibacter marinus</name>
    <dbReference type="NCBI Taxonomy" id="1876515"/>
    <lineage>
        <taxon>Bacteria</taxon>
        <taxon>Pseudomonadati</taxon>
        <taxon>Pseudomonadota</taxon>
        <taxon>Alphaproteobacteria</taxon>
        <taxon>Hyphomicrobiales</taxon>
        <taxon>Notoacmeibacteraceae</taxon>
        <taxon>Notoacmeibacter</taxon>
    </lineage>
</organism>
<keyword evidence="1" id="KW-0732">Signal</keyword>
<name>A0A231UXM4_9HYPH</name>
<feature type="signal peptide" evidence="1">
    <location>
        <begin position="1"/>
        <end position="22"/>
    </location>
</feature>
<evidence type="ECO:0008006" key="4">
    <source>
        <dbReference type="Google" id="ProtNLM"/>
    </source>
</evidence>
<reference evidence="3" key="1">
    <citation type="journal article" date="2017" name="Int. J. Syst. Evol. Microbiol.">
        <title>Notoacmeibacter marinus gen. nov., sp. nov., isolated from the gut of a limpet and proposal of Notoacmeibacteraceae fam. nov. in the order Rhizobiales of the class Alphaproteobacteria.</title>
        <authorList>
            <person name="Huang Z."/>
            <person name="Guo F."/>
            <person name="Lai Q."/>
        </authorList>
    </citation>
    <scope>NUCLEOTIDE SEQUENCE [LARGE SCALE GENOMIC DNA]</scope>
    <source>
        <strain evidence="3">XMTR2A4</strain>
    </source>
</reference>